<reference evidence="3" key="1">
    <citation type="submission" date="2016-06" db="EMBL/GenBank/DDBJ databases">
        <authorList>
            <person name="Varghese N."/>
            <person name="Submissions Spin"/>
        </authorList>
    </citation>
    <scope>NUCLEOTIDE SEQUENCE [LARGE SCALE GENOMIC DNA]</scope>
    <source>
        <strain evidence="3">DSM 44100</strain>
    </source>
</reference>
<dbReference type="EMBL" id="FMCU01000023">
    <property type="protein sequence ID" value="SCF47685.1"/>
    <property type="molecule type" value="Genomic_DNA"/>
</dbReference>
<proteinExistence type="predicted"/>
<protein>
    <submittedName>
        <fullName evidence="2">Predicted dithiol-disulfide isomerase, DsbA family</fullName>
    </submittedName>
</protein>
<keyword evidence="3" id="KW-1185">Reference proteome</keyword>
<dbReference type="PANTHER" id="PTHR13887">
    <property type="entry name" value="GLUTATHIONE S-TRANSFERASE KAPPA"/>
    <property type="match status" value="1"/>
</dbReference>
<name>A0A1C5AR17_9ACTN</name>
<dbReference type="AlphaFoldDB" id="A0A1C5AR17"/>
<evidence type="ECO:0000259" key="1">
    <source>
        <dbReference type="Pfam" id="PF01323"/>
    </source>
</evidence>
<keyword evidence="2" id="KW-0413">Isomerase</keyword>
<accession>A0A1C5AR17</accession>
<dbReference type="PANTHER" id="PTHR13887:SF41">
    <property type="entry name" value="THIOREDOXIN SUPERFAMILY PROTEIN"/>
    <property type="match status" value="1"/>
</dbReference>
<evidence type="ECO:0000313" key="3">
    <source>
        <dbReference type="Proteomes" id="UP000198797"/>
    </source>
</evidence>
<dbReference type="RefSeq" id="WP_091252940.1">
    <property type="nucleotide sequence ID" value="NZ_FMCU01000023.1"/>
</dbReference>
<dbReference type="Gene3D" id="3.40.30.10">
    <property type="entry name" value="Glutaredoxin"/>
    <property type="match status" value="1"/>
</dbReference>
<dbReference type="InterPro" id="IPR001853">
    <property type="entry name" value="DSBA-like_thioredoxin_dom"/>
</dbReference>
<dbReference type="Pfam" id="PF01323">
    <property type="entry name" value="DSBA"/>
    <property type="match status" value="1"/>
</dbReference>
<feature type="domain" description="DSBA-like thioredoxin" evidence="1">
    <location>
        <begin position="7"/>
        <end position="152"/>
    </location>
</feature>
<organism evidence="2 3">
    <name type="scientific">Micromonospora matsumotoense</name>
    <dbReference type="NCBI Taxonomy" id="121616"/>
    <lineage>
        <taxon>Bacteria</taxon>
        <taxon>Bacillati</taxon>
        <taxon>Actinomycetota</taxon>
        <taxon>Actinomycetes</taxon>
        <taxon>Micromonosporales</taxon>
        <taxon>Micromonosporaceae</taxon>
        <taxon>Micromonospora</taxon>
    </lineage>
</organism>
<gene>
    <name evidence="2" type="ORF">GA0070216_12343</name>
</gene>
<evidence type="ECO:0000313" key="2">
    <source>
        <dbReference type="EMBL" id="SCF47685.1"/>
    </source>
</evidence>
<dbReference type="Proteomes" id="UP000198797">
    <property type="component" value="Unassembled WGS sequence"/>
</dbReference>
<dbReference type="OrthoDB" id="8225825at2"/>
<dbReference type="SUPFAM" id="SSF52833">
    <property type="entry name" value="Thioredoxin-like"/>
    <property type="match status" value="1"/>
</dbReference>
<dbReference type="InterPro" id="IPR036249">
    <property type="entry name" value="Thioredoxin-like_sf"/>
</dbReference>
<sequence length="198" mass="22288">MDKPRRVEVVLDFVCVHSYRGFSRFTRATRRFRAGGGQVETVYCPFQLQPEASCAGEPLFEVWKRQRGEEVARALVSDESFGVADGLELNFGRAWFTNTFDAHRIHAQASTQGRGEQMAERLFRAYFTDGLNIADPDTLTRLASETGVVTSETGAAGLRAELERVRRFDVQPPAFRFEGGPVLEGEQSEELFLTTLMR</sequence>
<dbReference type="GO" id="GO:0016853">
    <property type="term" value="F:isomerase activity"/>
    <property type="evidence" value="ECO:0007669"/>
    <property type="project" value="UniProtKB-KW"/>
</dbReference>
<dbReference type="STRING" id="121616.GA0070216_12343"/>
<dbReference type="GO" id="GO:0016491">
    <property type="term" value="F:oxidoreductase activity"/>
    <property type="evidence" value="ECO:0007669"/>
    <property type="project" value="InterPro"/>
</dbReference>